<dbReference type="RefSeq" id="WP_009482124.1">
    <property type="nucleotide sequence ID" value="NZ_BAFE01000047.1"/>
</dbReference>
<evidence type="ECO:0000313" key="4">
    <source>
        <dbReference type="EMBL" id="GAB48226.1"/>
    </source>
</evidence>
<comment type="caution">
    <text evidence="4">The sequence shown here is derived from an EMBL/GenBank/DDBJ whole genome shotgun (WGS) entry which is preliminary data.</text>
</comment>
<keyword evidence="1 2" id="KW-0807">Transducer</keyword>
<dbReference type="PROSITE" id="PS50111">
    <property type="entry name" value="CHEMOTAXIS_TRANSDUC_2"/>
    <property type="match status" value="1"/>
</dbReference>
<name>H5UR68_9MICO</name>
<dbReference type="STRING" id="1089455.MOPEL_067_00750"/>
<reference evidence="4 5" key="1">
    <citation type="submission" date="2012-02" db="EMBL/GenBank/DDBJ databases">
        <title>Whole genome shotgun sequence of Mobilicoccus pelagius NBRC 104925.</title>
        <authorList>
            <person name="Yoshida Y."/>
            <person name="Hosoyama A."/>
            <person name="Tsuchikane K."/>
            <person name="Katsumata H."/>
            <person name="Yamazaki S."/>
            <person name="Fujita N."/>
        </authorList>
    </citation>
    <scope>NUCLEOTIDE SEQUENCE [LARGE SCALE GENOMIC DNA]</scope>
    <source>
        <strain evidence="4 5">NBRC 104925</strain>
    </source>
</reference>
<dbReference type="Pfam" id="PF13185">
    <property type="entry name" value="GAF_2"/>
    <property type="match status" value="2"/>
</dbReference>
<evidence type="ECO:0000259" key="3">
    <source>
        <dbReference type="PROSITE" id="PS50111"/>
    </source>
</evidence>
<dbReference type="SMART" id="SM00065">
    <property type="entry name" value="GAF"/>
    <property type="match status" value="2"/>
</dbReference>
<dbReference type="eggNOG" id="COG2203">
    <property type="taxonomic scope" value="Bacteria"/>
</dbReference>
<dbReference type="SMART" id="SM00283">
    <property type="entry name" value="MA"/>
    <property type="match status" value="1"/>
</dbReference>
<dbReference type="eggNOG" id="COG0840">
    <property type="taxonomic scope" value="Bacteria"/>
</dbReference>
<dbReference type="PANTHER" id="PTHR32089:SF112">
    <property type="entry name" value="LYSOZYME-LIKE PROTEIN-RELATED"/>
    <property type="match status" value="1"/>
</dbReference>
<dbReference type="InterPro" id="IPR029016">
    <property type="entry name" value="GAF-like_dom_sf"/>
</dbReference>
<feature type="domain" description="Methyl-accepting transducer" evidence="3">
    <location>
        <begin position="339"/>
        <end position="528"/>
    </location>
</feature>
<proteinExistence type="predicted"/>
<dbReference type="Pfam" id="PF00015">
    <property type="entry name" value="MCPsignal"/>
    <property type="match status" value="1"/>
</dbReference>
<organism evidence="4 5">
    <name type="scientific">Mobilicoccus pelagius NBRC 104925</name>
    <dbReference type="NCBI Taxonomy" id="1089455"/>
    <lineage>
        <taxon>Bacteria</taxon>
        <taxon>Bacillati</taxon>
        <taxon>Actinomycetota</taxon>
        <taxon>Actinomycetes</taxon>
        <taxon>Micrococcales</taxon>
        <taxon>Dermatophilaceae</taxon>
        <taxon>Mobilicoccus</taxon>
    </lineage>
</organism>
<dbReference type="Gene3D" id="3.30.450.40">
    <property type="match status" value="2"/>
</dbReference>
<evidence type="ECO:0000256" key="1">
    <source>
        <dbReference type="ARBA" id="ARBA00023224"/>
    </source>
</evidence>
<dbReference type="Proteomes" id="UP000004367">
    <property type="component" value="Unassembled WGS sequence"/>
</dbReference>
<dbReference type="GO" id="GO:0016020">
    <property type="term" value="C:membrane"/>
    <property type="evidence" value="ECO:0007669"/>
    <property type="project" value="InterPro"/>
</dbReference>
<dbReference type="OrthoDB" id="5241933at2"/>
<evidence type="ECO:0000256" key="2">
    <source>
        <dbReference type="PROSITE-ProRule" id="PRU00284"/>
    </source>
</evidence>
<dbReference type="SUPFAM" id="SSF58104">
    <property type="entry name" value="Methyl-accepting chemotaxis protein (MCP) signaling domain"/>
    <property type="match status" value="1"/>
</dbReference>
<dbReference type="SUPFAM" id="SSF55781">
    <property type="entry name" value="GAF domain-like"/>
    <property type="match status" value="2"/>
</dbReference>
<protein>
    <submittedName>
        <fullName evidence="4">Putative methyl-accepting chemotaxis protein</fullName>
    </submittedName>
</protein>
<dbReference type="InterPro" id="IPR004089">
    <property type="entry name" value="MCPsignal_dom"/>
</dbReference>
<dbReference type="GO" id="GO:0007165">
    <property type="term" value="P:signal transduction"/>
    <property type="evidence" value="ECO:0007669"/>
    <property type="project" value="UniProtKB-KW"/>
</dbReference>
<accession>H5UR68</accession>
<dbReference type="PANTHER" id="PTHR32089">
    <property type="entry name" value="METHYL-ACCEPTING CHEMOTAXIS PROTEIN MCPB"/>
    <property type="match status" value="1"/>
</dbReference>
<dbReference type="AlphaFoldDB" id="H5UR68"/>
<evidence type="ECO:0000313" key="5">
    <source>
        <dbReference type="Proteomes" id="UP000004367"/>
    </source>
</evidence>
<keyword evidence="5" id="KW-1185">Reference proteome</keyword>
<gene>
    <name evidence="4" type="ORF">MOPEL_067_00750</name>
</gene>
<dbReference type="InterPro" id="IPR003018">
    <property type="entry name" value="GAF"/>
</dbReference>
<dbReference type="Gene3D" id="1.10.287.950">
    <property type="entry name" value="Methyl-accepting chemotaxis protein"/>
    <property type="match status" value="1"/>
</dbReference>
<sequence>MRHPFRKENTLARAAFGHAGPVGHGGQTASTVDEIAVIRAVMTALDGADGYHQAALVAVNAVCDALGWDVSSVWRVDETAGGLVLDVSCGRRPELTARATEQRTVVPRGVGAMGKAWSTGRSVLEEGDLDLLRQLAGPDAPLVSTFLVLPVTAGGAVQGVLTFVSFEPWARTERSVDLMECIGGLVSQALERVRIFEREKERARDATAINVVLREVTDAPDEGTAVRTALDTIRREFGWQYGSFWAVDPEERVLRFAIESGDAGPEFREVTHEATFAQGVGVAGRAWRSRDLVFEPDLGTVTDCVRAPAARRAGVKSGVCVPIMIGTDVVGTMDFFATTEITLTDARREALRNTAFLVSHALERSRGTEKIASAGRDLLSSISEVEGHVTSAKEVAAEANRITGSATQIVAQLDRSSQEIGAVVKTITSIAEQTNLLALNATIEAARAGESGKGFAVVAGEVKELARETATATEEVGAKVATIQADAAAVRTALDEVSDTVARINDAQQIIAGVLHDQAAVTRTVLGA</sequence>
<dbReference type="EMBL" id="BAFE01000047">
    <property type="protein sequence ID" value="GAB48226.1"/>
    <property type="molecule type" value="Genomic_DNA"/>
</dbReference>